<evidence type="ECO:0000259" key="9">
    <source>
        <dbReference type="PROSITE" id="PS51915"/>
    </source>
</evidence>
<feature type="compositionally biased region" description="Polar residues" evidence="7">
    <location>
        <begin position="655"/>
        <end position="667"/>
    </location>
</feature>
<evidence type="ECO:0000256" key="3">
    <source>
        <dbReference type="ARBA" id="ARBA00022771"/>
    </source>
</evidence>
<feature type="domain" description="C2H2-type" evidence="8">
    <location>
        <begin position="179"/>
        <end position="203"/>
    </location>
</feature>
<protein>
    <recommendedName>
        <fullName evidence="12">ZAD domain-containing protein</fullName>
    </recommendedName>
</protein>
<feature type="compositionally biased region" description="Polar residues" evidence="7">
    <location>
        <begin position="585"/>
        <end position="594"/>
    </location>
</feature>
<evidence type="ECO:0000313" key="11">
    <source>
        <dbReference type="Proteomes" id="UP000075886"/>
    </source>
</evidence>
<dbReference type="EnsemblMetazoa" id="AFAF010480-RA">
    <property type="protein sequence ID" value="AFAF010480-PA"/>
    <property type="gene ID" value="AFAF010480"/>
</dbReference>
<feature type="compositionally biased region" description="Polar residues" evidence="7">
    <location>
        <begin position="607"/>
        <end position="617"/>
    </location>
</feature>
<dbReference type="Gene3D" id="3.40.1800.20">
    <property type="match status" value="1"/>
</dbReference>
<dbReference type="Pfam" id="PF00096">
    <property type="entry name" value="zf-C2H2"/>
    <property type="match status" value="1"/>
</dbReference>
<feature type="compositionally biased region" description="Basic residues" evidence="7">
    <location>
        <begin position="471"/>
        <end position="480"/>
    </location>
</feature>
<dbReference type="SMART" id="SM00868">
    <property type="entry name" value="zf-AD"/>
    <property type="match status" value="1"/>
</dbReference>
<feature type="compositionally biased region" description="Acidic residues" evidence="7">
    <location>
        <begin position="624"/>
        <end position="637"/>
    </location>
</feature>
<dbReference type="STRING" id="69004.A0A182QHV5"/>
<dbReference type="PROSITE" id="PS51915">
    <property type="entry name" value="ZAD"/>
    <property type="match status" value="1"/>
</dbReference>
<evidence type="ECO:0000256" key="6">
    <source>
        <dbReference type="PROSITE-ProRule" id="PRU01263"/>
    </source>
</evidence>
<feature type="binding site" evidence="6">
    <location>
        <position position="73"/>
    </location>
    <ligand>
        <name>Zn(2+)</name>
        <dbReference type="ChEBI" id="CHEBI:29105"/>
    </ligand>
</feature>
<evidence type="ECO:0008006" key="12">
    <source>
        <dbReference type="Google" id="ProtNLM"/>
    </source>
</evidence>
<evidence type="ECO:0000313" key="10">
    <source>
        <dbReference type="EnsemblMetazoa" id="AFAF010480-PA"/>
    </source>
</evidence>
<organism evidence="10 11">
    <name type="scientific">Anopheles farauti</name>
    <dbReference type="NCBI Taxonomy" id="69004"/>
    <lineage>
        <taxon>Eukaryota</taxon>
        <taxon>Metazoa</taxon>
        <taxon>Ecdysozoa</taxon>
        <taxon>Arthropoda</taxon>
        <taxon>Hexapoda</taxon>
        <taxon>Insecta</taxon>
        <taxon>Pterygota</taxon>
        <taxon>Neoptera</taxon>
        <taxon>Endopterygota</taxon>
        <taxon>Diptera</taxon>
        <taxon>Nematocera</taxon>
        <taxon>Culicoidea</taxon>
        <taxon>Culicidae</taxon>
        <taxon>Anophelinae</taxon>
        <taxon>Anopheles</taxon>
    </lineage>
</organism>
<dbReference type="GO" id="GO:0008270">
    <property type="term" value="F:zinc ion binding"/>
    <property type="evidence" value="ECO:0007669"/>
    <property type="project" value="UniProtKB-UniRule"/>
</dbReference>
<evidence type="ECO:0000256" key="4">
    <source>
        <dbReference type="ARBA" id="ARBA00022833"/>
    </source>
</evidence>
<dbReference type="EMBL" id="AXCN02001959">
    <property type="status" value="NOT_ANNOTATED_CDS"/>
    <property type="molecule type" value="Genomic_DNA"/>
</dbReference>
<dbReference type="SUPFAM" id="SSF57716">
    <property type="entry name" value="Glucocorticoid receptor-like (DNA-binding domain)"/>
    <property type="match status" value="1"/>
</dbReference>
<dbReference type="Proteomes" id="UP000075886">
    <property type="component" value="Unassembled WGS sequence"/>
</dbReference>
<accession>A0A182QHV5</accession>
<feature type="region of interest" description="Disordered" evidence="7">
    <location>
        <begin position="532"/>
        <end position="674"/>
    </location>
</feature>
<dbReference type="GO" id="GO:0005634">
    <property type="term" value="C:nucleus"/>
    <property type="evidence" value="ECO:0007669"/>
    <property type="project" value="InterPro"/>
</dbReference>
<feature type="region of interest" description="Disordered" evidence="7">
    <location>
        <begin position="121"/>
        <end position="168"/>
    </location>
</feature>
<dbReference type="Gene3D" id="3.30.160.60">
    <property type="entry name" value="Classic Zinc Finger"/>
    <property type="match status" value="1"/>
</dbReference>
<feature type="compositionally biased region" description="Polar residues" evidence="7">
    <location>
        <begin position="532"/>
        <end position="541"/>
    </location>
</feature>
<keyword evidence="1 6" id="KW-0479">Metal-binding</keyword>
<sequence>MERFSINILSQQVYNICRLCGVDNPDKIPILGAEDTIFIPEDDEATLAKKIEECVGIMVNSNDQMPQEICSLCVDKVNDFYEYRLMCASTNLQTRTILNLPIVYPSITLMKTEFVNKADADADETSIDNKMNTKRGPKTRNRKKAPGTGGHETACSGEDAEAKSFASDGPNEKRIKYEYACQYCNETYNQNSDLERHLVVKHTPLIHKFGCGSCMEYFDMASEYKDHNLWHKLTRTTFGCFRCNKKFVKTSTLKKHVETNACVRQTQSTDAPIPLVPDMRCTQCEKVFKTRNLYEWHACFIRARANCPKCGKYFLKKNLLFRHFMLYCKGSLALLEPIVIPKDEPGMVAVNGGILVAQRNGTGESKRRRGRPGRVARNSVMKEETVELPYPPQMELPDIKSEMDCSIDGQLPRDGGVADGRKRLKSTLLEEASDKISSLLRSGASVDRNTHIDTINSMLSSVNEAIATISKVRKKKRKRETSKSADGVGVGTGTSPPMVVLSMANVKQEEYGDPTIQLASLTNMNFSGNMLNGVSETLSSQNDDHRDEADDDDTSVGDRFDDNDSVTDDADSTGTGNDFVADGHQTVQLNQTAVDRSRGEEAHTEQTLESTMQQPMQVKQEPVSFDEDNESDFEGYEDASAYVTVKQEPEEGATDVTNMTPRSSARSDPSHHQN</sequence>
<dbReference type="VEuPathDB" id="VectorBase:AFAF010480"/>
<dbReference type="SMART" id="SM00355">
    <property type="entry name" value="ZnF_C2H2"/>
    <property type="match status" value="3"/>
</dbReference>
<dbReference type="PANTHER" id="PTHR24409:SF295">
    <property type="entry name" value="AZ2-RELATED"/>
    <property type="match status" value="1"/>
</dbReference>
<evidence type="ECO:0000256" key="7">
    <source>
        <dbReference type="SAM" id="MobiDB-lite"/>
    </source>
</evidence>
<feature type="compositionally biased region" description="Basic residues" evidence="7">
    <location>
        <begin position="132"/>
        <end position="145"/>
    </location>
</feature>
<feature type="binding site" evidence="6">
    <location>
        <position position="17"/>
    </location>
    <ligand>
        <name>Zn(2+)</name>
        <dbReference type="ChEBI" id="CHEBI:29105"/>
    </ligand>
</feature>
<reference evidence="11" key="1">
    <citation type="submission" date="2014-01" db="EMBL/GenBank/DDBJ databases">
        <title>The Genome Sequence of Anopheles farauti FAR1 (V2).</title>
        <authorList>
            <consortium name="The Broad Institute Genomics Platform"/>
            <person name="Neafsey D.E."/>
            <person name="Besansky N."/>
            <person name="Howell P."/>
            <person name="Walton C."/>
            <person name="Young S.K."/>
            <person name="Zeng Q."/>
            <person name="Gargeya S."/>
            <person name="Fitzgerald M."/>
            <person name="Haas B."/>
            <person name="Abouelleil A."/>
            <person name="Allen A.W."/>
            <person name="Alvarado L."/>
            <person name="Arachchi H.M."/>
            <person name="Berlin A.M."/>
            <person name="Chapman S.B."/>
            <person name="Gainer-Dewar J."/>
            <person name="Goldberg J."/>
            <person name="Griggs A."/>
            <person name="Gujja S."/>
            <person name="Hansen M."/>
            <person name="Howarth C."/>
            <person name="Imamovic A."/>
            <person name="Ireland A."/>
            <person name="Larimer J."/>
            <person name="McCowan C."/>
            <person name="Murphy C."/>
            <person name="Pearson M."/>
            <person name="Poon T.W."/>
            <person name="Priest M."/>
            <person name="Roberts A."/>
            <person name="Saif S."/>
            <person name="Shea T."/>
            <person name="Sisk P."/>
            <person name="Sykes S."/>
            <person name="Wortman J."/>
            <person name="Nusbaum C."/>
            <person name="Birren B."/>
        </authorList>
    </citation>
    <scope>NUCLEOTIDE SEQUENCE [LARGE SCALE GENOMIC DNA]</scope>
    <source>
        <strain evidence="11">FAR1</strain>
    </source>
</reference>
<dbReference type="Pfam" id="PF07776">
    <property type="entry name" value="zf-AD"/>
    <property type="match status" value="1"/>
</dbReference>
<feature type="binding site" evidence="6">
    <location>
        <position position="20"/>
    </location>
    <ligand>
        <name>Zn(2+)</name>
        <dbReference type="ChEBI" id="CHEBI:29105"/>
    </ligand>
</feature>
<feature type="domain" description="ZAD" evidence="9">
    <location>
        <begin position="15"/>
        <end position="97"/>
    </location>
</feature>
<dbReference type="GO" id="GO:0000981">
    <property type="term" value="F:DNA-binding transcription factor activity, RNA polymerase II-specific"/>
    <property type="evidence" value="ECO:0007669"/>
    <property type="project" value="TreeGrafter"/>
</dbReference>
<feature type="domain" description="C2H2-type" evidence="8">
    <location>
        <begin position="238"/>
        <end position="265"/>
    </location>
</feature>
<keyword evidence="2" id="KW-0677">Repeat</keyword>
<dbReference type="AlphaFoldDB" id="A0A182QHV5"/>
<feature type="region of interest" description="Disordered" evidence="7">
    <location>
        <begin position="471"/>
        <end position="497"/>
    </location>
</feature>
<dbReference type="PROSITE" id="PS50157">
    <property type="entry name" value="ZINC_FINGER_C2H2_2"/>
    <property type="match status" value="2"/>
</dbReference>
<keyword evidence="4 6" id="KW-0862">Zinc</keyword>
<keyword evidence="3 5" id="KW-0863">Zinc-finger</keyword>
<feature type="binding site" evidence="6">
    <location>
        <position position="70"/>
    </location>
    <ligand>
        <name>Zn(2+)</name>
        <dbReference type="ChEBI" id="CHEBI:29105"/>
    </ligand>
</feature>
<dbReference type="InterPro" id="IPR012934">
    <property type="entry name" value="Znf_AD"/>
</dbReference>
<keyword evidence="11" id="KW-1185">Reference proteome</keyword>
<evidence type="ECO:0000256" key="1">
    <source>
        <dbReference type="ARBA" id="ARBA00022723"/>
    </source>
</evidence>
<feature type="compositionally biased region" description="Basic and acidic residues" evidence="7">
    <location>
        <begin position="595"/>
        <end position="606"/>
    </location>
</feature>
<dbReference type="GO" id="GO:0000977">
    <property type="term" value="F:RNA polymerase II transcription regulatory region sequence-specific DNA binding"/>
    <property type="evidence" value="ECO:0007669"/>
    <property type="project" value="TreeGrafter"/>
</dbReference>
<name>A0A182QHV5_9DIPT</name>
<reference evidence="10" key="2">
    <citation type="submission" date="2020-05" db="UniProtKB">
        <authorList>
            <consortium name="EnsemblMetazoa"/>
        </authorList>
    </citation>
    <scope>IDENTIFICATION</scope>
    <source>
        <strain evidence="10">FAR1</strain>
    </source>
</reference>
<evidence type="ECO:0000256" key="5">
    <source>
        <dbReference type="PROSITE-ProRule" id="PRU00042"/>
    </source>
</evidence>
<proteinExistence type="predicted"/>
<dbReference type="InterPro" id="IPR013087">
    <property type="entry name" value="Znf_C2H2_type"/>
</dbReference>
<evidence type="ECO:0000259" key="8">
    <source>
        <dbReference type="PROSITE" id="PS50157"/>
    </source>
</evidence>
<dbReference type="PANTHER" id="PTHR24409">
    <property type="entry name" value="ZINC FINGER PROTEIN 142"/>
    <property type="match status" value="1"/>
</dbReference>
<dbReference type="PROSITE" id="PS00028">
    <property type="entry name" value="ZINC_FINGER_C2H2_1"/>
    <property type="match status" value="1"/>
</dbReference>
<evidence type="ECO:0000256" key="2">
    <source>
        <dbReference type="ARBA" id="ARBA00022737"/>
    </source>
</evidence>